<reference evidence="1" key="2">
    <citation type="submission" date="2025-08" db="UniProtKB">
        <authorList>
            <consortium name="Ensembl"/>
        </authorList>
    </citation>
    <scope>IDENTIFICATION</scope>
</reference>
<proteinExistence type="predicted"/>
<name>A0AC11C5R0_SHEEP</name>
<accession>A0AC11C5R0</accession>
<organism evidence="1">
    <name type="scientific">Ovis aries</name>
    <name type="common">Sheep</name>
    <dbReference type="NCBI Taxonomy" id="9940"/>
    <lineage>
        <taxon>Eukaryota</taxon>
        <taxon>Metazoa</taxon>
        <taxon>Chordata</taxon>
        <taxon>Craniata</taxon>
        <taxon>Vertebrata</taxon>
        <taxon>Euteleostomi</taxon>
        <taxon>Mammalia</taxon>
        <taxon>Eutheria</taxon>
        <taxon>Laurasiatheria</taxon>
        <taxon>Artiodactyla</taxon>
        <taxon>Ruminantia</taxon>
        <taxon>Pecora</taxon>
        <taxon>Bovidae</taxon>
        <taxon>Caprinae</taxon>
        <taxon>Ovis</taxon>
    </lineage>
</organism>
<reference evidence="1" key="1">
    <citation type="submission" date="2020-11" db="EMBL/GenBank/DDBJ databases">
        <authorList>
            <person name="Davenport K.M."/>
            <person name="Bickhart D.M."/>
            <person name="Smith T.P.L."/>
            <person name="Murdoch B.M."/>
            <person name="Rosen B.D."/>
        </authorList>
    </citation>
    <scope>NUCLEOTIDE SEQUENCE [LARGE SCALE GENOMIC DNA]</scope>
    <source>
        <strain evidence="1">OAR_USU_Benz2616</strain>
    </source>
</reference>
<gene>
    <name evidence="1" type="primary">KLK11</name>
</gene>
<sequence>MGSAPTPCPPGAEAGLGGQSSWARPGLPCLLTFLVPPAPRPAASATLLPPEPQPQHPRTWGLPSPLQAMMTLQLIMFALVTGHVGGETRIIKGYECPPHSQPWQAALFQKTRLLCGATLIAPRWLLTAAHCRKPRYVVRLGAHSLQRQEGCEQTRTATESFPHPDFNNSLPNRDHRNDIMLVKMRTPAHLTWAVRPLTVSPCCVAAGANCLISGWGTMSSPQLHLPRNLRCANVTIIKHGECEDAYPGNITDTMVCASVRKEGKDSCQGDSGGPLVCNGSLQGIISWGQDPCAVSKKPGVYTKVCKYVDWIQKTMENN</sequence>
<protein>
    <submittedName>
        <fullName evidence="1">Kallikrein related peptidase 11</fullName>
    </submittedName>
</protein>
<dbReference type="Ensembl" id="ENSOART00020030669.2">
    <property type="protein sequence ID" value="ENSOARP00020025332.2"/>
    <property type="gene ID" value="ENSOARG00020019881.2"/>
</dbReference>
<evidence type="ECO:0000313" key="1">
    <source>
        <dbReference type="Ensembl" id="ENSOARP00020025332.2"/>
    </source>
</evidence>
<reference evidence="1" key="3">
    <citation type="submission" date="2025-09" db="UniProtKB">
        <authorList>
            <consortium name="Ensembl"/>
        </authorList>
    </citation>
    <scope>IDENTIFICATION</scope>
</reference>